<feature type="compositionally biased region" description="Low complexity" evidence="6">
    <location>
        <begin position="174"/>
        <end position="185"/>
    </location>
</feature>
<dbReference type="Proteomes" id="UP001152888">
    <property type="component" value="Unassembled WGS sequence"/>
</dbReference>
<feature type="region of interest" description="Disordered" evidence="6">
    <location>
        <begin position="163"/>
        <end position="189"/>
    </location>
</feature>
<evidence type="ECO:0000256" key="2">
    <source>
        <dbReference type="ARBA" id="ARBA00016807"/>
    </source>
</evidence>
<dbReference type="Pfam" id="PF13873">
    <property type="entry name" value="Myb_DNA-bind_5"/>
    <property type="match status" value="1"/>
</dbReference>
<evidence type="ECO:0000259" key="7">
    <source>
        <dbReference type="Pfam" id="PF13873"/>
    </source>
</evidence>
<evidence type="ECO:0000313" key="8">
    <source>
        <dbReference type="EMBL" id="CAH1969792.1"/>
    </source>
</evidence>
<keyword evidence="4" id="KW-0804">Transcription</keyword>
<protein>
    <recommendedName>
        <fullName evidence="2">Regulatory protein zeste</fullName>
    </recommendedName>
</protein>
<comment type="caution">
    <text evidence="8">The sequence shown here is derived from an EMBL/GenBank/DDBJ whole genome shotgun (WGS) entry which is preliminary data.</text>
</comment>
<evidence type="ECO:0000256" key="5">
    <source>
        <dbReference type="ARBA" id="ARBA00025466"/>
    </source>
</evidence>
<dbReference type="AlphaFoldDB" id="A0A9P0K841"/>
<evidence type="ECO:0000256" key="3">
    <source>
        <dbReference type="ARBA" id="ARBA00023015"/>
    </source>
</evidence>
<feature type="domain" description="Myb/SANT-like DNA-binding" evidence="7">
    <location>
        <begin position="10"/>
        <end position="87"/>
    </location>
</feature>
<evidence type="ECO:0000313" key="9">
    <source>
        <dbReference type="Proteomes" id="UP001152888"/>
    </source>
</evidence>
<evidence type="ECO:0000256" key="4">
    <source>
        <dbReference type="ARBA" id="ARBA00023163"/>
    </source>
</evidence>
<reference evidence="8" key="1">
    <citation type="submission" date="2022-03" db="EMBL/GenBank/DDBJ databases">
        <authorList>
            <person name="Sayadi A."/>
        </authorList>
    </citation>
    <scope>NUCLEOTIDE SEQUENCE</scope>
</reference>
<dbReference type="InterPro" id="IPR028002">
    <property type="entry name" value="Myb_DNA-bind_5"/>
</dbReference>
<comment type="subunit">
    <text evidence="1">Self-associates forming complexes of several hundred monomers.</text>
</comment>
<dbReference type="PANTHER" id="PTHR21411">
    <property type="entry name" value="APONTIC"/>
    <property type="match status" value="1"/>
</dbReference>
<dbReference type="PANTHER" id="PTHR21411:SF0">
    <property type="entry name" value="REGULATORY PROTEIN ZESTE"/>
    <property type="match status" value="1"/>
</dbReference>
<keyword evidence="9" id="KW-1185">Reference proteome</keyword>
<sequence>MASKKGGINRSKNFTAGERSLFVDVILPKFKKVIENKKTDAVTRKEKADAWTALTAEFNSLSAVHHRSETSLKNLWDTLKKNARKARSSHRVESFKTCGGTKDDNSTPSIIDEKVLAVLGPSCVGLENPFDGDSSVSLSGEQWEEVEVVEVQQVPAFFVEEAKPPVNSEGPQPSTTSAGSSSSGGHKWEEYQPKHLIEKGFGFRVEWMKGRHPSTTLHFFI</sequence>
<evidence type="ECO:0000256" key="6">
    <source>
        <dbReference type="SAM" id="MobiDB-lite"/>
    </source>
</evidence>
<keyword evidence="3" id="KW-0805">Transcription regulation</keyword>
<gene>
    <name evidence="8" type="ORF">ACAOBT_LOCUS8559</name>
</gene>
<organism evidence="8 9">
    <name type="scientific">Acanthoscelides obtectus</name>
    <name type="common">Bean weevil</name>
    <name type="synonym">Bruchus obtectus</name>
    <dbReference type="NCBI Taxonomy" id="200917"/>
    <lineage>
        <taxon>Eukaryota</taxon>
        <taxon>Metazoa</taxon>
        <taxon>Ecdysozoa</taxon>
        <taxon>Arthropoda</taxon>
        <taxon>Hexapoda</taxon>
        <taxon>Insecta</taxon>
        <taxon>Pterygota</taxon>
        <taxon>Neoptera</taxon>
        <taxon>Endopterygota</taxon>
        <taxon>Coleoptera</taxon>
        <taxon>Polyphaga</taxon>
        <taxon>Cucujiformia</taxon>
        <taxon>Chrysomeloidea</taxon>
        <taxon>Chrysomelidae</taxon>
        <taxon>Bruchinae</taxon>
        <taxon>Bruchini</taxon>
        <taxon>Acanthoscelides</taxon>
    </lineage>
</organism>
<comment type="function">
    <text evidence="5">Involved in transvection phenomena (= synapsis-dependent gene expression), where the synaptic pairing of chromosomes carrying genes with which zeste interacts influences the expression of these genes. Zeste binds to DNA and stimulates transcription from a nearby promoter.</text>
</comment>
<proteinExistence type="predicted"/>
<dbReference type="OrthoDB" id="6783928at2759"/>
<evidence type="ECO:0000256" key="1">
    <source>
        <dbReference type="ARBA" id="ARBA00011764"/>
    </source>
</evidence>
<dbReference type="EMBL" id="CAKOFQ010006766">
    <property type="protein sequence ID" value="CAH1969792.1"/>
    <property type="molecule type" value="Genomic_DNA"/>
</dbReference>
<name>A0A9P0K841_ACAOB</name>
<accession>A0A9P0K841</accession>